<keyword evidence="3" id="KW-1185">Reference proteome</keyword>
<dbReference type="PRINTS" id="PR00081">
    <property type="entry name" value="GDHRDH"/>
</dbReference>
<name>A0AAE8MYT2_9PEZI</name>
<organism evidence="2 3">
    <name type="scientific">Cephalotrichum gorgonifer</name>
    <dbReference type="NCBI Taxonomy" id="2041049"/>
    <lineage>
        <taxon>Eukaryota</taxon>
        <taxon>Fungi</taxon>
        <taxon>Dikarya</taxon>
        <taxon>Ascomycota</taxon>
        <taxon>Pezizomycotina</taxon>
        <taxon>Sordariomycetes</taxon>
        <taxon>Hypocreomycetidae</taxon>
        <taxon>Microascales</taxon>
        <taxon>Microascaceae</taxon>
        <taxon>Cephalotrichum</taxon>
    </lineage>
</organism>
<dbReference type="Proteomes" id="UP001187682">
    <property type="component" value="Unassembled WGS sequence"/>
</dbReference>
<proteinExistence type="predicted"/>
<dbReference type="InterPro" id="IPR036291">
    <property type="entry name" value="NAD(P)-bd_dom_sf"/>
</dbReference>
<sequence length="324" mass="34884">MNTPGPNLPLLATAANCAGRTFVITGANTGLGYQATKHLVTLGAARVIIAVRNLPAGEKAKKEIEAATGRTGVIDVWDIDLESYDSVKAFAKRAATDLDRIDALVQNAGVFLTTNVRSGEHHLAVKVNVFSTFLLTVLLLPKLRDTAGKFGVVPHVSILASSMGFYSKEEWDSVKEDPLVKVDAETENIMKIYPITKIIDILLVRHLAPMMPVASTGVVMNAICPGLCGTELSRHASPEFAAVLAKRMALFGRTAEEGSRCLLHGMFAGTESHGRFLESCRIAEDDLPAWLTGEEGMTAQERCGEALVKELESVEPGCLKKILE</sequence>
<dbReference type="Gene3D" id="3.40.50.720">
    <property type="entry name" value="NAD(P)-binding Rossmann-like Domain"/>
    <property type="match status" value="1"/>
</dbReference>
<evidence type="ECO:0000313" key="3">
    <source>
        <dbReference type="Proteomes" id="UP001187682"/>
    </source>
</evidence>
<dbReference type="InterPro" id="IPR002347">
    <property type="entry name" value="SDR_fam"/>
</dbReference>
<comment type="caution">
    <text evidence="2">The sequence shown here is derived from an EMBL/GenBank/DDBJ whole genome shotgun (WGS) entry which is preliminary data.</text>
</comment>
<reference evidence="2" key="1">
    <citation type="submission" date="2018-03" db="EMBL/GenBank/DDBJ databases">
        <authorList>
            <person name="Guldener U."/>
        </authorList>
    </citation>
    <scope>NUCLEOTIDE SEQUENCE</scope>
</reference>
<protein>
    <submittedName>
        <fullName evidence="2">Related to retinol dehydrogenase 14</fullName>
    </submittedName>
</protein>
<keyword evidence="1" id="KW-0560">Oxidoreductase</keyword>
<dbReference type="PANTHER" id="PTHR43157:SF61">
    <property type="entry name" value="DEHYDROGENASE_REDUCTASE FAMILY PROTEIN, PUTATIVE (AFU_ORTHOLOGUE AFUA_3G01250)-RELATED"/>
    <property type="match status" value="1"/>
</dbReference>
<evidence type="ECO:0000256" key="1">
    <source>
        <dbReference type="ARBA" id="ARBA00023002"/>
    </source>
</evidence>
<gene>
    <name evidence="2" type="ORF">DNG_04468</name>
</gene>
<dbReference type="Pfam" id="PF00106">
    <property type="entry name" value="adh_short"/>
    <property type="match status" value="1"/>
</dbReference>
<dbReference type="PANTHER" id="PTHR43157">
    <property type="entry name" value="PHOSPHATIDYLINOSITOL-GLYCAN BIOSYNTHESIS CLASS F PROTEIN-RELATED"/>
    <property type="match status" value="1"/>
</dbReference>
<evidence type="ECO:0000313" key="2">
    <source>
        <dbReference type="EMBL" id="SPO01795.1"/>
    </source>
</evidence>
<dbReference type="EMBL" id="ONZQ02000005">
    <property type="protein sequence ID" value="SPO01795.1"/>
    <property type="molecule type" value="Genomic_DNA"/>
</dbReference>
<dbReference type="GO" id="GO:0016491">
    <property type="term" value="F:oxidoreductase activity"/>
    <property type="evidence" value="ECO:0007669"/>
    <property type="project" value="UniProtKB-KW"/>
</dbReference>
<dbReference type="AlphaFoldDB" id="A0AAE8MYT2"/>
<dbReference type="SUPFAM" id="SSF51735">
    <property type="entry name" value="NAD(P)-binding Rossmann-fold domains"/>
    <property type="match status" value="1"/>
</dbReference>
<accession>A0AAE8MYT2</accession>